<gene>
    <name evidence="2" type="ORF">AKJ61_04810</name>
</gene>
<feature type="compositionally biased region" description="Basic and acidic residues" evidence="1">
    <location>
        <begin position="8"/>
        <end position="18"/>
    </location>
</feature>
<accession>A0A133U2T3</accession>
<evidence type="ECO:0000256" key="1">
    <source>
        <dbReference type="SAM" id="MobiDB-lite"/>
    </source>
</evidence>
<sequence>MPLFTFSEQREPTSERDQASQPRPESDEGGVSQQKQRNSDEVLERLKEDAHVYGWEFDETREVFRPVPAI</sequence>
<proteinExistence type="predicted"/>
<comment type="caution">
    <text evidence="2">The sequence shown here is derived from an EMBL/GenBank/DDBJ whole genome shotgun (WGS) entry which is preliminary data.</text>
</comment>
<evidence type="ECO:0000313" key="2">
    <source>
        <dbReference type="EMBL" id="KXA88488.1"/>
    </source>
</evidence>
<dbReference type="AlphaFoldDB" id="A0A133U2T3"/>
<reference evidence="2 3" key="1">
    <citation type="journal article" date="2016" name="Sci. Rep.">
        <title>Metabolic traits of an uncultured archaeal lineage -MSBL1- from brine pools of the Red Sea.</title>
        <authorList>
            <person name="Mwirichia R."/>
            <person name="Alam I."/>
            <person name="Rashid M."/>
            <person name="Vinu M."/>
            <person name="Ba-Alawi W."/>
            <person name="Anthony Kamau A."/>
            <person name="Kamanda Ngugi D."/>
            <person name="Goker M."/>
            <person name="Klenk H.P."/>
            <person name="Bajic V."/>
            <person name="Stingl U."/>
        </authorList>
    </citation>
    <scope>NUCLEOTIDE SEQUENCE [LARGE SCALE GENOMIC DNA]</scope>
    <source>
        <strain evidence="2">SCGC-AAA259B11</strain>
    </source>
</reference>
<protein>
    <submittedName>
        <fullName evidence="2">Uncharacterized protein</fullName>
    </submittedName>
</protein>
<feature type="region of interest" description="Disordered" evidence="1">
    <location>
        <begin position="1"/>
        <end position="39"/>
    </location>
</feature>
<keyword evidence="3" id="KW-1185">Reference proteome</keyword>
<dbReference type="EMBL" id="LHXK01000115">
    <property type="protein sequence ID" value="KXA88488.1"/>
    <property type="molecule type" value="Genomic_DNA"/>
</dbReference>
<organism evidence="2 3">
    <name type="scientific">candidate division MSBL1 archaeon SCGC-AAA259B11</name>
    <dbReference type="NCBI Taxonomy" id="1698260"/>
    <lineage>
        <taxon>Archaea</taxon>
        <taxon>Methanobacteriati</taxon>
        <taxon>Methanobacteriota</taxon>
        <taxon>candidate division MSBL1</taxon>
    </lineage>
</organism>
<dbReference type="Proteomes" id="UP000070184">
    <property type="component" value="Unassembled WGS sequence"/>
</dbReference>
<name>A0A133U2T3_9EURY</name>
<evidence type="ECO:0000313" key="3">
    <source>
        <dbReference type="Proteomes" id="UP000070184"/>
    </source>
</evidence>